<dbReference type="GO" id="GO:0006166">
    <property type="term" value="P:purine ribonucleoside salvage"/>
    <property type="evidence" value="ECO:0007669"/>
    <property type="project" value="UniProtKB-KW"/>
</dbReference>
<comment type="pathway">
    <text evidence="4">Amino-acid biosynthesis; L-methionine biosynthesis via salvage pathway; S-methyl-5-thio-alpha-D-ribose 1-phosphate from S-methyl-5'-thioadenosine (phosphorylase route): step 1/1.</text>
</comment>
<dbReference type="OrthoDB" id="1523230at2"/>
<protein>
    <recommendedName>
        <fullName evidence="4">S-methyl-5'-thioadenosine phosphorylase</fullName>
        <ecNumber evidence="4">2.4.2.28</ecNumber>
    </recommendedName>
    <alternativeName>
        <fullName evidence="4">5'-methylthioadenosine phosphorylase</fullName>
        <shortName evidence="4">MTA phosphorylase</shortName>
        <shortName evidence="4">MTAP</shortName>
    </alternativeName>
</protein>
<dbReference type="GO" id="GO:0019509">
    <property type="term" value="P:L-methionine salvage from methylthioadenosine"/>
    <property type="evidence" value="ECO:0007669"/>
    <property type="project" value="UniProtKB-UniRule"/>
</dbReference>
<comment type="catalytic activity">
    <reaction evidence="4">
        <text>S-methyl-5'-thioadenosine + phosphate = 5-(methylsulfanyl)-alpha-D-ribose 1-phosphate + adenine</text>
        <dbReference type="Rhea" id="RHEA:11852"/>
        <dbReference type="ChEBI" id="CHEBI:16708"/>
        <dbReference type="ChEBI" id="CHEBI:17509"/>
        <dbReference type="ChEBI" id="CHEBI:43474"/>
        <dbReference type="ChEBI" id="CHEBI:58533"/>
        <dbReference type="EC" id="2.4.2.28"/>
    </reaction>
</comment>
<dbReference type="AlphaFoldDB" id="A0A3A1P647"/>
<proteinExistence type="inferred from homology"/>
<dbReference type="Pfam" id="PF01048">
    <property type="entry name" value="PNP_UDP_1"/>
    <property type="match status" value="1"/>
</dbReference>
<dbReference type="Gene3D" id="3.40.50.1580">
    <property type="entry name" value="Nucleoside phosphorylase domain"/>
    <property type="match status" value="1"/>
</dbReference>
<gene>
    <name evidence="4 6" type="primary">mtnP</name>
    <name evidence="6" type="ORF">D2V17_13600</name>
</gene>
<dbReference type="UniPathway" id="UPA00904">
    <property type="reaction ID" value="UER00873"/>
</dbReference>
<dbReference type="PROSITE" id="PS01240">
    <property type="entry name" value="PNP_MTAP_2"/>
    <property type="match status" value="1"/>
</dbReference>
<dbReference type="PANTHER" id="PTHR42679">
    <property type="entry name" value="S-METHYL-5'-THIOADENOSINE PHOSPHORYLASE"/>
    <property type="match status" value="1"/>
</dbReference>
<dbReference type="EMBL" id="QXFM01000113">
    <property type="protein sequence ID" value="RIV83225.1"/>
    <property type="molecule type" value="Genomic_DNA"/>
</dbReference>
<evidence type="ECO:0000256" key="3">
    <source>
        <dbReference type="ARBA" id="ARBA00022726"/>
    </source>
</evidence>
<feature type="binding site" evidence="4">
    <location>
        <begin position="78"/>
        <end position="79"/>
    </location>
    <ligand>
        <name>phosphate</name>
        <dbReference type="ChEBI" id="CHEBI:43474"/>
    </ligand>
</feature>
<dbReference type="InterPro" id="IPR000845">
    <property type="entry name" value="Nucleoside_phosphorylase_d"/>
</dbReference>
<evidence type="ECO:0000313" key="6">
    <source>
        <dbReference type="EMBL" id="RIV83225.1"/>
    </source>
</evidence>
<dbReference type="HAMAP" id="MF_01963">
    <property type="entry name" value="MTAP"/>
    <property type="match status" value="1"/>
</dbReference>
<comment type="caution">
    <text evidence="6">The sequence shown here is derived from an EMBL/GenBank/DDBJ whole genome shotgun (WGS) entry which is preliminary data.</text>
</comment>
<evidence type="ECO:0000256" key="2">
    <source>
        <dbReference type="ARBA" id="ARBA00022679"/>
    </source>
</evidence>
<name>A0A3A1P647_9SPHN</name>
<keyword evidence="3 4" id="KW-0660">Purine salvage</keyword>
<reference evidence="6 7" key="1">
    <citation type="submission" date="2018-08" db="EMBL/GenBank/DDBJ databases">
        <title>Erythrobacter zhengii sp.nov., a bacterium isolated from deep-sea sediment.</title>
        <authorList>
            <person name="Fang C."/>
            <person name="Wu Y.-H."/>
            <person name="Sun C."/>
            <person name="Wang H."/>
            <person name="Cheng H."/>
            <person name="Meng F.-X."/>
            <person name="Wang C.-S."/>
            <person name="Xu X.-W."/>
        </authorList>
    </citation>
    <scope>NUCLEOTIDE SEQUENCE [LARGE SCALE GENOMIC DNA]</scope>
    <source>
        <strain evidence="6 7">CCTCC AB 2015396</strain>
    </source>
</reference>
<sequence length="316" mass="33801">MPVSLFRHPEVRLENTVPDTTTKPDARWHIGVIGGSGLYEHGVLEEAQEIRVASAFGEPSGPITTGYVGGVRFSFIARHGTGHRLAPSEINYRANIDALKRCGVTDVLAISAIGSLAEEMAPGDFVVVDQLIDRTLGRERSFFGEGVVAHVPLADPVCPRLSQLAGAAADKAGARVHTGGTYVAIEGPQFSTRAESHMYRQWGGQVIGMTAMPEARLAREAELPYALVGMVTDYDCWRESNADVDIAEILKVMHANADKARALIAGLAGLLPETRPASPIDTVLDTAIVSARENLRKSGAARLDAVAGRLFQTLPD</sequence>
<evidence type="ECO:0000256" key="1">
    <source>
        <dbReference type="ARBA" id="ARBA00022676"/>
    </source>
</evidence>
<accession>A0A3A1P647</accession>
<feature type="site" description="Important for substrate specificity" evidence="4">
    <location>
        <position position="246"/>
    </location>
</feature>
<dbReference type="SUPFAM" id="SSF53167">
    <property type="entry name" value="Purine and uridine phosphorylases"/>
    <property type="match status" value="1"/>
</dbReference>
<dbReference type="PANTHER" id="PTHR42679:SF2">
    <property type="entry name" value="S-METHYL-5'-THIOADENOSINE PHOSPHORYLASE"/>
    <property type="match status" value="1"/>
</dbReference>
<evidence type="ECO:0000256" key="4">
    <source>
        <dbReference type="HAMAP-Rule" id="MF_01963"/>
    </source>
</evidence>
<dbReference type="CDD" id="cd09010">
    <property type="entry name" value="MTAP_SsMTAPII_like_MTIP"/>
    <property type="match status" value="1"/>
</dbReference>
<dbReference type="GO" id="GO:0005829">
    <property type="term" value="C:cytosol"/>
    <property type="evidence" value="ECO:0007669"/>
    <property type="project" value="TreeGrafter"/>
</dbReference>
<dbReference type="Proteomes" id="UP000265366">
    <property type="component" value="Unassembled WGS sequence"/>
</dbReference>
<comment type="similarity">
    <text evidence="4">Belongs to the PNP/MTAP phosphorylase family. MTAP subfamily.</text>
</comment>
<keyword evidence="7" id="KW-1185">Reference proteome</keyword>
<comment type="function">
    <text evidence="4">Catalyzes the reversible phosphorylation of S-methyl-5'-thioadenosine (MTA) to adenine and 5-methylthioribose-1-phosphate. Involved in the breakdown of MTA, a major by-product of polyamine biosynthesis. Responsible for the first step in the methionine salvage pathway after MTA has been generated from S-adenosylmethionine. Has broad substrate specificity with 6-aminopurine nucleosides as preferred substrates.</text>
</comment>
<evidence type="ECO:0000259" key="5">
    <source>
        <dbReference type="Pfam" id="PF01048"/>
    </source>
</evidence>
<feature type="binding site" evidence="4">
    <location>
        <position position="36"/>
    </location>
    <ligand>
        <name>phosphate</name>
        <dbReference type="ChEBI" id="CHEBI:43474"/>
    </ligand>
</feature>
<feature type="binding site" evidence="4">
    <location>
        <position position="210"/>
    </location>
    <ligand>
        <name>phosphate</name>
        <dbReference type="ChEBI" id="CHEBI:43474"/>
    </ligand>
</feature>
<feature type="binding site" evidence="4">
    <location>
        <begin position="111"/>
        <end position="112"/>
    </location>
    <ligand>
        <name>phosphate</name>
        <dbReference type="ChEBI" id="CHEBI:43474"/>
    </ligand>
</feature>
<dbReference type="NCBIfam" id="TIGR01694">
    <property type="entry name" value="MTAP"/>
    <property type="match status" value="1"/>
</dbReference>
<comment type="subunit">
    <text evidence="4">Homohexamer. Dimer of a homotrimer.</text>
</comment>
<dbReference type="GO" id="GO:0017061">
    <property type="term" value="F:S-methyl-5-thioadenosine phosphorylase activity"/>
    <property type="evidence" value="ECO:0007669"/>
    <property type="project" value="UniProtKB-UniRule"/>
</dbReference>
<feature type="binding site" evidence="4">
    <location>
        <position position="209"/>
    </location>
    <ligand>
        <name>substrate</name>
    </ligand>
</feature>
<feature type="domain" description="Nucleoside phosphorylase" evidence="5">
    <location>
        <begin position="30"/>
        <end position="265"/>
    </location>
</feature>
<dbReference type="InterPro" id="IPR035994">
    <property type="entry name" value="Nucleoside_phosphorylase_sf"/>
</dbReference>
<organism evidence="6 7">
    <name type="scientific">Aurantiacibacter xanthus</name>
    <dbReference type="NCBI Taxonomy" id="1784712"/>
    <lineage>
        <taxon>Bacteria</taxon>
        <taxon>Pseudomonadati</taxon>
        <taxon>Pseudomonadota</taxon>
        <taxon>Alphaproteobacteria</taxon>
        <taxon>Sphingomonadales</taxon>
        <taxon>Erythrobacteraceae</taxon>
        <taxon>Aurantiacibacter</taxon>
    </lineage>
</organism>
<feature type="site" description="Important for substrate specificity" evidence="4">
    <location>
        <position position="191"/>
    </location>
</feature>
<dbReference type="FunFam" id="3.40.50.1580:FF:000012">
    <property type="entry name" value="Probable 6-oxopurine nucleoside phosphorylase"/>
    <property type="match status" value="1"/>
</dbReference>
<keyword evidence="2 4" id="KW-0808">Transferase</keyword>
<feature type="binding site" evidence="4">
    <location>
        <begin position="233"/>
        <end position="235"/>
    </location>
    <ligand>
        <name>substrate</name>
    </ligand>
</feature>
<dbReference type="InterPro" id="IPR010044">
    <property type="entry name" value="MTAP"/>
</dbReference>
<dbReference type="EC" id="2.4.2.28" evidence="4"/>
<dbReference type="InterPro" id="IPR018099">
    <property type="entry name" value="Purine_phosphorylase-2_CS"/>
</dbReference>
<evidence type="ECO:0000313" key="7">
    <source>
        <dbReference type="Proteomes" id="UP000265366"/>
    </source>
</evidence>
<keyword evidence="1 4" id="KW-0328">Glycosyltransferase</keyword>